<evidence type="ECO:0000256" key="1">
    <source>
        <dbReference type="ARBA" id="ARBA00000188"/>
    </source>
</evidence>
<keyword evidence="5" id="KW-0456">Lyase</keyword>
<evidence type="ECO:0000256" key="4">
    <source>
        <dbReference type="ARBA" id="ARBA00011989"/>
    </source>
</evidence>
<dbReference type="EC" id="4.2.1.47" evidence="4"/>
<evidence type="ECO:0000313" key="8">
    <source>
        <dbReference type="EMBL" id="OGY18930.1"/>
    </source>
</evidence>
<comment type="cofactor">
    <cofactor evidence="2">
        <name>NADP(+)</name>
        <dbReference type="ChEBI" id="CHEBI:58349"/>
    </cofactor>
</comment>
<dbReference type="AlphaFoldDB" id="A0A1G1VU96"/>
<dbReference type="InterPro" id="IPR036291">
    <property type="entry name" value="NAD(P)-bd_dom_sf"/>
</dbReference>
<feature type="domain" description="NAD(P)-binding" evidence="7">
    <location>
        <begin position="8"/>
        <end position="326"/>
    </location>
</feature>
<gene>
    <name evidence="8" type="ORF">A2786_03695</name>
</gene>
<dbReference type="InterPro" id="IPR016040">
    <property type="entry name" value="NAD(P)-bd_dom"/>
</dbReference>
<reference evidence="8 9" key="1">
    <citation type="journal article" date="2016" name="Nat. Commun.">
        <title>Thousands of microbial genomes shed light on interconnected biogeochemical processes in an aquifer system.</title>
        <authorList>
            <person name="Anantharaman K."/>
            <person name="Brown C.T."/>
            <person name="Hug L.A."/>
            <person name="Sharon I."/>
            <person name="Castelle C.J."/>
            <person name="Probst A.J."/>
            <person name="Thomas B.C."/>
            <person name="Singh A."/>
            <person name="Wilkins M.J."/>
            <person name="Karaoz U."/>
            <person name="Brodie E.L."/>
            <person name="Williams K.H."/>
            <person name="Hubbard S.S."/>
            <person name="Banfield J.F."/>
        </authorList>
    </citation>
    <scope>NUCLEOTIDE SEQUENCE [LARGE SCALE GENOMIC DNA]</scope>
</reference>
<dbReference type="Gene3D" id="3.40.50.720">
    <property type="entry name" value="NAD(P)-binding Rossmann-like Domain"/>
    <property type="match status" value="1"/>
</dbReference>
<dbReference type="GO" id="GO:0008446">
    <property type="term" value="F:GDP-mannose 4,6-dehydratase activity"/>
    <property type="evidence" value="ECO:0007669"/>
    <property type="project" value="UniProtKB-EC"/>
</dbReference>
<dbReference type="GO" id="GO:0042351">
    <property type="term" value="P:'de novo' GDP-L-fucose biosynthetic process"/>
    <property type="evidence" value="ECO:0007669"/>
    <property type="project" value="TreeGrafter"/>
</dbReference>
<dbReference type="PANTHER" id="PTHR43715">
    <property type="entry name" value="GDP-MANNOSE 4,6-DEHYDRATASE"/>
    <property type="match status" value="1"/>
</dbReference>
<dbReference type="Pfam" id="PF16363">
    <property type="entry name" value="GDP_Man_Dehyd"/>
    <property type="match status" value="1"/>
</dbReference>
<accession>A0A1G1VU96</accession>
<comment type="caution">
    <text evidence="8">The sequence shown here is derived from an EMBL/GenBank/DDBJ whole genome shotgun (WGS) entry which is preliminary data.</text>
</comment>
<evidence type="ECO:0000256" key="3">
    <source>
        <dbReference type="ARBA" id="ARBA00009263"/>
    </source>
</evidence>
<evidence type="ECO:0000313" key="9">
    <source>
        <dbReference type="Proteomes" id="UP000179233"/>
    </source>
</evidence>
<evidence type="ECO:0000256" key="2">
    <source>
        <dbReference type="ARBA" id="ARBA00001937"/>
    </source>
</evidence>
<evidence type="ECO:0000256" key="5">
    <source>
        <dbReference type="ARBA" id="ARBA00023239"/>
    </source>
</evidence>
<dbReference type="Gene3D" id="3.90.25.10">
    <property type="entry name" value="UDP-galactose 4-epimerase, domain 1"/>
    <property type="match status" value="1"/>
</dbReference>
<dbReference type="Proteomes" id="UP000179233">
    <property type="component" value="Unassembled WGS sequence"/>
</dbReference>
<comment type="similarity">
    <text evidence="3">Belongs to the NAD(P)-dependent epimerase/dehydratase family. GDP-mannose 4,6-dehydratase subfamily.</text>
</comment>
<evidence type="ECO:0000256" key="6">
    <source>
        <dbReference type="ARBA" id="ARBA00059383"/>
    </source>
</evidence>
<dbReference type="CDD" id="cd05260">
    <property type="entry name" value="GDP_MD_SDR_e"/>
    <property type="match status" value="1"/>
</dbReference>
<sequence length="337" mass="37991">MKNKKVAFITGVAGQDGSYLAEFLLNKGYKVVGLLRRTTSIHRSNISHLAGKISIEFGDLLDYHTLEAVIRKHRPDEVYNLAAQSVPADSWTHPIYTGEVTALGVTRMLEAVRSVDPKIRFYQASSREVFGGGATTVCSEETPFLANNPYGVAKVYGHLITRTYRESYGMFAVGGILFNHESPRRSLHFVTRKVTMGVACIKLGIKHPPLNEIGEALVQDGKLSLGNLDAKRDWGYAKEYVEAIWLMLQQTKPRDYVIATNTLFSIRDLCKVAFSYVGLNWEDHVISKKEFLRPTEITASRGDYSKAKKELGWQPKISFQELIELMVETDLKRLSRR</sequence>
<dbReference type="SUPFAM" id="SSF51735">
    <property type="entry name" value="NAD(P)-binding Rossmann-fold domains"/>
    <property type="match status" value="1"/>
</dbReference>
<comment type="function">
    <text evidence="6">Catalyzes the conversion of GDP-D-mannose to GDP-4-dehydro-6-deoxy-D-mannose.</text>
</comment>
<dbReference type="PANTHER" id="PTHR43715:SF1">
    <property type="entry name" value="GDP-MANNOSE 4,6 DEHYDRATASE"/>
    <property type="match status" value="1"/>
</dbReference>
<comment type="catalytic activity">
    <reaction evidence="1">
        <text>GDP-alpha-D-mannose = GDP-4-dehydro-alpha-D-rhamnose + H2O</text>
        <dbReference type="Rhea" id="RHEA:23820"/>
        <dbReference type="ChEBI" id="CHEBI:15377"/>
        <dbReference type="ChEBI" id="CHEBI:57527"/>
        <dbReference type="ChEBI" id="CHEBI:57964"/>
        <dbReference type="EC" id="4.2.1.47"/>
    </reaction>
</comment>
<dbReference type="InterPro" id="IPR006368">
    <property type="entry name" value="GDP_Man_deHydtase"/>
</dbReference>
<proteinExistence type="inferred from homology"/>
<dbReference type="FunFam" id="3.40.50.720:FF:000924">
    <property type="entry name" value="GDP-mannose 4,6 dehydratase"/>
    <property type="match status" value="1"/>
</dbReference>
<dbReference type="EMBL" id="MHCJ01000003">
    <property type="protein sequence ID" value="OGY18930.1"/>
    <property type="molecule type" value="Genomic_DNA"/>
</dbReference>
<protein>
    <recommendedName>
        <fullName evidence="4">GDP-mannose 4,6-dehydratase</fullName>
        <ecNumber evidence="4">4.2.1.47</ecNumber>
    </recommendedName>
</protein>
<name>A0A1G1VU96_9BACT</name>
<organism evidence="8 9">
    <name type="scientific">Candidatus Chisholmbacteria bacterium RIFCSPHIGHO2_01_FULL_52_32</name>
    <dbReference type="NCBI Taxonomy" id="1797591"/>
    <lineage>
        <taxon>Bacteria</taxon>
        <taxon>Candidatus Chisholmiibacteriota</taxon>
    </lineage>
</organism>
<evidence type="ECO:0000259" key="7">
    <source>
        <dbReference type="Pfam" id="PF16363"/>
    </source>
</evidence>